<dbReference type="InterPro" id="IPR013783">
    <property type="entry name" value="Ig-like_fold"/>
</dbReference>
<reference evidence="2" key="1">
    <citation type="submission" date="2018-05" db="EMBL/GenBank/DDBJ databases">
        <authorList>
            <person name="Lanie J.A."/>
            <person name="Ng W.-L."/>
            <person name="Kazmierczak K.M."/>
            <person name="Andrzejewski T.M."/>
            <person name="Davidsen T.M."/>
            <person name="Wayne K.J."/>
            <person name="Tettelin H."/>
            <person name="Glass J.I."/>
            <person name="Rusch D."/>
            <person name="Podicherti R."/>
            <person name="Tsui H.-C.T."/>
            <person name="Winkler M.E."/>
        </authorList>
    </citation>
    <scope>NUCLEOTIDE SEQUENCE</scope>
</reference>
<dbReference type="Gene3D" id="2.60.40.4070">
    <property type="match status" value="1"/>
</dbReference>
<feature type="domain" description="FlgD/Vpr Ig-like" evidence="1">
    <location>
        <begin position="308"/>
        <end position="368"/>
    </location>
</feature>
<name>A0A381ZNT2_9ZZZZ</name>
<dbReference type="EMBL" id="UINC01021884">
    <property type="protein sequence ID" value="SVA90383.1"/>
    <property type="molecule type" value="Genomic_DNA"/>
</dbReference>
<organism evidence="2">
    <name type="scientific">marine metagenome</name>
    <dbReference type="NCBI Taxonomy" id="408172"/>
    <lineage>
        <taxon>unclassified sequences</taxon>
        <taxon>metagenomes</taxon>
        <taxon>ecological metagenomes</taxon>
    </lineage>
</organism>
<protein>
    <recommendedName>
        <fullName evidence="1">FlgD/Vpr Ig-like domain-containing protein</fullName>
    </recommendedName>
</protein>
<dbReference type="InterPro" id="IPR025965">
    <property type="entry name" value="FlgD/Vpr_Ig-like"/>
</dbReference>
<dbReference type="InterPro" id="IPR026444">
    <property type="entry name" value="Secre_tail"/>
</dbReference>
<sequence length="382" mass="43056">MKNIHFLLLFSFLFSSSFAQRIDPVSGAMQELRTVVETAARSGQRVLVDDFTALDCYYCPFASFAVSDMLDEYPETLISVQWHLPGFMTPDSSDFDDCIYNNEIGECFEARADYYGWDTLMAIPFEVFNGAELVLGATSEDSAYNSYVPIYQSLVDTASPYEIFIDGTKDSLNVDYEITVSLEADTSIENQKVHIIVVEDNILSDWQGVNHNARNVARHWIASEDLTITSSGETQTFSGSLTIDGDGWNPDSIKIISMVQNNDNAEIFQVQDINVNNFPSQLGVEHVRIPQKYVLHQNYPNPFNPVTTLRYDLPENSLVNITIHDILGRQVKTLINQTQDAGYRSVIWNATNDYGKPVSAGIYLYQIQTGEYISTKKMVLLK</sequence>
<evidence type="ECO:0000313" key="2">
    <source>
        <dbReference type="EMBL" id="SVA90383.1"/>
    </source>
</evidence>
<dbReference type="NCBIfam" id="NF045500">
    <property type="entry name" value="Omp28_seleno"/>
    <property type="match status" value="1"/>
</dbReference>
<accession>A0A381ZNT2</accession>
<dbReference type="Pfam" id="PF13860">
    <property type="entry name" value="FlgD_ig"/>
    <property type="match status" value="1"/>
</dbReference>
<dbReference type="Gene3D" id="2.60.40.10">
    <property type="entry name" value="Immunoglobulins"/>
    <property type="match status" value="1"/>
</dbReference>
<dbReference type="NCBIfam" id="TIGR04183">
    <property type="entry name" value="Por_Secre_tail"/>
    <property type="match status" value="1"/>
</dbReference>
<evidence type="ECO:0000259" key="1">
    <source>
        <dbReference type="Pfam" id="PF13860"/>
    </source>
</evidence>
<gene>
    <name evidence="2" type="ORF">METZ01_LOCUS143237</name>
</gene>
<dbReference type="AlphaFoldDB" id="A0A381ZNT2"/>
<proteinExistence type="predicted"/>